<sequence>MLHKINSNSPNNNKTINPMPVPDQTPFFTTQAGPRKIYHQAHQLFPSGNNPLNFHQQKGGGGVVILRGHSQHVTVSLPASCCKNKRGGKQQYQKEVNSSTSQREWLFCQSPLLV</sequence>
<protein>
    <submittedName>
        <fullName evidence="2">Uncharacterized protein</fullName>
    </submittedName>
</protein>
<evidence type="ECO:0000313" key="2">
    <source>
        <dbReference type="EMBL" id="KAG8184256.1"/>
    </source>
</evidence>
<feature type="region of interest" description="Disordered" evidence="1">
    <location>
        <begin position="1"/>
        <end position="27"/>
    </location>
</feature>
<name>A0AAV6UKU5_9ARAC</name>
<proteinExistence type="predicted"/>
<organism evidence="2 3">
    <name type="scientific">Oedothorax gibbosus</name>
    <dbReference type="NCBI Taxonomy" id="931172"/>
    <lineage>
        <taxon>Eukaryota</taxon>
        <taxon>Metazoa</taxon>
        <taxon>Ecdysozoa</taxon>
        <taxon>Arthropoda</taxon>
        <taxon>Chelicerata</taxon>
        <taxon>Arachnida</taxon>
        <taxon>Araneae</taxon>
        <taxon>Araneomorphae</taxon>
        <taxon>Entelegynae</taxon>
        <taxon>Araneoidea</taxon>
        <taxon>Linyphiidae</taxon>
        <taxon>Erigoninae</taxon>
        <taxon>Oedothorax</taxon>
    </lineage>
</organism>
<gene>
    <name evidence="2" type="ORF">JTE90_019494</name>
</gene>
<accession>A0AAV6UKU5</accession>
<keyword evidence="3" id="KW-1185">Reference proteome</keyword>
<dbReference type="AlphaFoldDB" id="A0AAV6UKU5"/>
<dbReference type="Proteomes" id="UP000827092">
    <property type="component" value="Unassembled WGS sequence"/>
</dbReference>
<evidence type="ECO:0000313" key="3">
    <source>
        <dbReference type="Proteomes" id="UP000827092"/>
    </source>
</evidence>
<feature type="compositionally biased region" description="Low complexity" evidence="1">
    <location>
        <begin position="1"/>
        <end position="18"/>
    </location>
</feature>
<evidence type="ECO:0000256" key="1">
    <source>
        <dbReference type="SAM" id="MobiDB-lite"/>
    </source>
</evidence>
<comment type="caution">
    <text evidence="2">The sequence shown here is derived from an EMBL/GenBank/DDBJ whole genome shotgun (WGS) entry which is preliminary data.</text>
</comment>
<dbReference type="EMBL" id="JAFNEN010000381">
    <property type="protein sequence ID" value="KAG8184256.1"/>
    <property type="molecule type" value="Genomic_DNA"/>
</dbReference>
<reference evidence="2 3" key="1">
    <citation type="journal article" date="2022" name="Nat. Ecol. Evol.">
        <title>A masculinizing supergene underlies an exaggerated male reproductive morph in a spider.</title>
        <authorList>
            <person name="Hendrickx F."/>
            <person name="De Corte Z."/>
            <person name="Sonet G."/>
            <person name="Van Belleghem S.M."/>
            <person name="Kostlbacher S."/>
            <person name="Vangestel C."/>
        </authorList>
    </citation>
    <scope>NUCLEOTIDE SEQUENCE [LARGE SCALE GENOMIC DNA]</scope>
    <source>
        <strain evidence="2">W744_W776</strain>
    </source>
</reference>